<organism evidence="1 2">
    <name type="scientific">Plakobranchus ocellatus</name>
    <dbReference type="NCBI Taxonomy" id="259542"/>
    <lineage>
        <taxon>Eukaryota</taxon>
        <taxon>Metazoa</taxon>
        <taxon>Spiralia</taxon>
        <taxon>Lophotrochozoa</taxon>
        <taxon>Mollusca</taxon>
        <taxon>Gastropoda</taxon>
        <taxon>Heterobranchia</taxon>
        <taxon>Euthyneura</taxon>
        <taxon>Panpulmonata</taxon>
        <taxon>Sacoglossa</taxon>
        <taxon>Placobranchoidea</taxon>
        <taxon>Plakobranchidae</taxon>
        <taxon>Plakobranchus</taxon>
    </lineage>
</organism>
<sequence>MSENDGEIELAALSARRSQGEVANPKAITVARGKRPEAIWKKVIQPLQGCLLHNTMCRVNIQDTISRQAADLLLGPGSVT</sequence>
<evidence type="ECO:0000313" key="1">
    <source>
        <dbReference type="EMBL" id="GFN90060.1"/>
    </source>
</evidence>
<protein>
    <submittedName>
        <fullName evidence="1">Uncharacterized protein</fullName>
    </submittedName>
</protein>
<accession>A0AAV3Z2J2</accession>
<dbReference type="Proteomes" id="UP000735302">
    <property type="component" value="Unassembled WGS sequence"/>
</dbReference>
<gene>
    <name evidence="1" type="ORF">PoB_001656600</name>
</gene>
<proteinExistence type="predicted"/>
<keyword evidence="2" id="KW-1185">Reference proteome</keyword>
<name>A0AAV3Z2J2_9GAST</name>
<comment type="caution">
    <text evidence="1">The sequence shown here is derived from an EMBL/GenBank/DDBJ whole genome shotgun (WGS) entry which is preliminary data.</text>
</comment>
<reference evidence="1 2" key="1">
    <citation type="journal article" date="2021" name="Elife">
        <title>Chloroplast acquisition without the gene transfer in kleptoplastic sea slugs, Plakobranchus ocellatus.</title>
        <authorList>
            <person name="Maeda T."/>
            <person name="Takahashi S."/>
            <person name="Yoshida T."/>
            <person name="Shimamura S."/>
            <person name="Takaki Y."/>
            <person name="Nagai Y."/>
            <person name="Toyoda A."/>
            <person name="Suzuki Y."/>
            <person name="Arimoto A."/>
            <person name="Ishii H."/>
            <person name="Satoh N."/>
            <person name="Nishiyama T."/>
            <person name="Hasebe M."/>
            <person name="Maruyama T."/>
            <person name="Minagawa J."/>
            <person name="Obokata J."/>
            <person name="Shigenobu S."/>
        </authorList>
    </citation>
    <scope>NUCLEOTIDE SEQUENCE [LARGE SCALE GENOMIC DNA]</scope>
</reference>
<dbReference type="AlphaFoldDB" id="A0AAV3Z2J2"/>
<dbReference type="EMBL" id="BLXT01001985">
    <property type="protein sequence ID" value="GFN90060.1"/>
    <property type="molecule type" value="Genomic_DNA"/>
</dbReference>
<evidence type="ECO:0000313" key="2">
    <source>
        <dbReference type="Proteomes" id="UP000735302"/>
    </source>
</evidence>